<dbReference type="eggNOG" id="COG0702">
    <property type="taxonomic scope" value="Bacteria"/>
</dbReference>
<dbReference type="Proteomes" id="UP000012019">
    <property type="component" value="Unassembled WGS sequence"/>
</dbReference>
<dbReference type="STRING" id="1286106.MPL1_12623"/>
<proteinExistence type="predicted"/>
<dbReference type="AlphaFoldDB" id="M7PDL1"/>
<dbReference type="PANTHER" id="PTHR14097:SF7">
    <property type="entry name" value="OXIDOREDUCTASE HTATIP2"/>
    <property type="match status" value="1"/>
</dbReference>
<dbReference type="SUPFAM" id="SSF51735">
    <property type="entry name" value="NAD(P)-binding Rossmann-fold domains"/>
    <property type="match status" value="1"/>
</dbReference>
<dbReference type="EMBL" id="APHR01000078">
    <property type="protein sequence ID" value="EMR11985.1"/>
    <property type="molecule type" value="Genomic_DNA"/>
</dbReference>
<dbReference type="RefSeq" id="WP_009727465.1">
    <property type="nucleotide sequence ID" value="NZ_APHR01000078.1"/>
</dbReference>
<dbReference type="InterPro" id="IPR036291">
    <property type="entry name" value="NAD(P)-bd_dom_sf"/>
</dbReference>
<evidence type="ECO:0000313" key="3">
    <source>
        <dbReference type="Proteomes" id="UP000012019"/>
    </source>
</evidence>
<reference evidence="2 3" key="1">
    <citation type="journal article" date="2013" name="Genome Announc.">
        <title>Draft Genome Sequence of Methylophaga lonarensis MPLT, a Haloalkaliphilic (Non-Methane-Utilizing) Methylotroph.</title>
        <authorList>
            <person name="Shetty S.A."/>
            <person name="Marathe N.P."/>
            <person name="Munot H."/>
            <person name="Antony C.P."/>
            <person name="Dhotre D.P."/>
            <person name="Murrell J.C."/>
            <person name="Shouche Y.S."/>
        </authorList>
    </citation>
    <scope>NUCLEOTIDE SEQUENCE [LARGE SCALE GENOMIC DNA]</scope>
    <source>
        <strain evidence="2 3">MPL</strain>
    </source>
</reference>
<protein>
    <recommendedName>
        <fullName evidence="1">NAD(P)-binding domain-containing protein</fullName>
    </recommendedName>
</protein>
<dbReference type="InterPro" id="IPR016040">
    <property type="entry name" value="NAD(P)-bd_dom"/>
</dbReference>
<accession>M7PDL1</accession>
<dbReference type="OrthoDB" id="9798632at2"/>
<keyword evidence="3" id="KW-1185">Reference proteome</keyword>
<feature type="domain" description="NAD(P)-binding" evidence="1">
    <location>
        <begin position="9"/>
        <end position="143"/>
    </location>
</feature>
<organism evidence="2 3">
    <name type="scientific">Methylophaga lonarensis MPL</name>
    <dbReference type="NCBI Taxonomy" id="1286106"/>
    <lineage>
        <taxon>Bacteria</taxon>
        <taxon>Pseudomonadati</taxon>
        <taxon>Pseudomonadota</taxon>
        <taxon>Gammaproteobacteria</taxon>
        <taxon>Thiotrichales</taxon>
        <taxon>Piscirickettsiaceae</taxon>
        <taxon>Methylophaga</taxon>
    </lineage>
</organism>
<comment type="caution">
    <text evidence="2">The sequence shown here is derived from an EMBL/GenBank/DDBJ whole genome shotgun (WGS) entry which is preliminary data.</text>
</comment>
<name>M7PDL1_9GAMM</name>
<dbReference type="Pfam" id="PF13460">
    <property type="entry name" value="NAD_binding_10"/>
    <property type="match status" value="1"/>
</dbReference>
<evidence type="ECO:0000259" key="1">
    <source>
        <dbReference type="Pfam" id="PF13460"/>
    </source>
</evidence>
<evidence type="ECO:0000313" key="2">
    <source>
        <dbReference type="EMBL" id="EMR11985.1"/>
    </source>
</evidence>
<gene>
    <name evidence="2" type="ORF">MPL1_12623</name>
</gene>
<dbReference type="PANTHER" id="PTHR14097">
    <property type="entry name" value="OXIDOREDUCTASE HTATIP2"/>
    <property type="match status" value="1"/>
</dbReference>
<sequence length="227" mass="24538">MNDIAIVLGATGAVGKQLVRQLSVRADISRVIVISRRDLALSDEFAGADIAKLDLKVVDFQQLEQQVRSLIPADSLAFIALGTTQKQAGSQAAFRQIDHELAVAFARACKSAAVARLGVITAVGANVNSLSFYSRVKGEVERDIQALDLPSVFFARPSLLLGRPDDGRFAEKLTYMVFRPLTPWLPKAIRPVSVQCVAAAMLNVAYDADIDSAAFILTNAQIHQRCS</sequence>
<dbReference type="Gene3D" id="3.40.50.720">
    <property type="entry name" value="NAD(P)-binding Rossmann-like Domain"/>
    <property type="match status" value="1"/>
</dbReference>
<dbReference type="PATRIC" id="fig|1286106.3.peg.2521"/>